<proteinExistence type="predicted"/>
<dbReference type="RefSeq" id="WP_024978640.1">
    <property type="nucleotide sequence ID" value="NZ_CATYKT010000005.1"/>
</dbReference>
<keyword evidence="2" id="KW-1185">Reference proteome</keyword>
<name>A0AA41WRG2_9RALS</name>
<organism evidence="1 2">
    <name type="scientific">Ralstonia chuxiongensis</name>
    <dbReference type="NCBI Taxonomy" id="2957504"/>
    <lineage>
        <taxon>Bacteria</taxon>
        <taxon>Pseudomonadati</taxon>
        <taxon>Pseudomonadota</taxon>
        <taxon>Betaproteobacteria</taxon>
        <taxon>Burkholderiales</taxon>
        <taxon>Burkholderiaceae</taxon>
        <taxon>Ralstonia</taxon>
    </lineage>
</organism>
<evidence type="ECO:0000313" key="1">
    <source>
        <dbReference type="EMBL" id="MCP1171042.1"/>
    </source>
</evidence>
<comment type="caution">
    <text evidence="1">The sequence shown here is derived from an EMBL/GenBank/DDBJ whole genome shotgun (WGS) entry which is preliminary data.</text>
</comment>
<protein>
    <submittedName>
        <fullName evidence="1">Uncharacterized protein</fullName>
    </submittedName>
</protein>
<dbReference type="EMBL" id="JAMYWC010000001">
    <property type="protein sequence ID" value="MCP1171042.1"/>
    <property type="molecule type" value="Genomic_DNA"/>
</dbReference>
<evidence type="ECO:0000313" key="2">
    <source>
        <dbReference type="Proteomes" id="UP001162793"/>
    </source>
</evidence>
<reference evidence="2" key="1">
    <citation type="journal article" date="2023" name="Front. Microbiol.">
        <title>Ralstonia chuxiongensis sp. nov., Ralstonia mojiangensis sp. nov., and Ralstonia soli sp. nov., isolated from tobacco fields, are three novel species in the family Burkholderiaceae.</title>
        <authorList>
            <person name="Lu C.H."/>
            <person name="Zhang Y.Y."/>
            <person name="Jiang N."/>
            <person name="Chen W."/>
            <person name="Shao X."/>
            <person name="Zhao Z.M."/>
            <person name="Lu W.L."/>
            <person name="Hu X."/>
            <person name="Xi Y.X."/>
            <person name="Zou S.Y."/>
            <person name="Wei Q.J."/>
            <person name="Lin Z.L."/>
            <person name="Gong L."/>
            <person name="Gai X.T."/>
            <person name="Zhang L.Q."/>
            <person name="Li J.Y."/>
            <person name="Jin Y."/>
            <person name="Xia Z.Y."/>
        </authorList>
    </citation>
    <scope>NUCLEOTIDE SEQUENCE [LARGE SCALE GENOMIC DNA]</scope>
    <source>
        <strain evidence="2">21YRMH01-3</strain>
    </source>
</reference>
<dbReference type="Proteomes" id="UP001162793">
    <property type="component" value="Unassembled WGS sequence"/>
</dbReference>
<gene>
    <name evidence="1" type="ORF">NKG59_01665</name>
</gene>
<accession>A0AA41WRG2</accession>
<sequence length="68" mass="6213">MAGTPTTGVDGAIGSINQSGDDQLKIATAVQAAAAKGAAASGIIGAAQSLSNTAASAAGAVRDGARAS</sequence>
<dbReference type="AlphaFoldDB" id="A0AA41WRG2"/>